<gene>
    <name evidence="8" type="primary">MED9</name>
    <name evidence="9" type="ORF">B4U79_01384</name>
</gene>
<dbReference type="STRING" id="1965070.A0A3S3S177"/>
<sequence>MSASTAKAAVDEIDADFLPAIYDIVRSIEREINETNASQKALNREQSDCHQKMLNLKEKFQKCRDVIGRVEGIDFRKEEQLSKFEAFKEQLVMKRELLLRYKHCCPIDTTPKL</sequence>
<evidence type="ECO:0000256" key="4">
    <source>
        <dbReference type="ARBA" id="ARBA00023159"/>
    </source>
</evidence>
<comment type="subunit">
    <text evidence="8">Component of the Mediator complex.</text>
</comment>
<evidence type="ECO:0000256" key="3">
    <source>
        <dbReference type="ARBA" id="ARBA00023015"/>
    </source>
</evidence>
<evidence type="ECO:0000256" key="7">
    <source>
        <dbReference type="ARBA" id="ARBA00025687"/>
    </source>
</evidence>
<proteinExistence type="inferred from homology"/>
<dbReference type="GO" id="GO:0016592">
    <property type="term" value="C:mediator complex"/>
    <property type="evidence" value="ECO:0007669"/>
    <property type="project" value="InterPro"/>
</dbReference>
<comment type="subcellular location">
    <subcellularLocation>
        <location evidence="1 8">Nucleus</location>
    </subcellularLocation>
</comment>
<comment type="similarity">
    <text evidence="2 8">Belongs to the Mediator complex subunit 9 family.</text>
</comment>
<keyword evidence="3 8" id="KW-0805">Transcription regulation</keyword>
<dbReference type="PANTHER" id="PTHR20844:SF0">
    <property type="entry name" value="MEDIATOR OF RNA POLYMERASE II TRANSCRIPTION SUBUNIT 9"/>
    <property type="match status" value="1"/>
</dbReference>
<dbReference type="PANTHER" id="PTHR20844">
    <property type="entry name" value="MEDIATOR OF RNA POLYMERASE II TRANSCRIPTION, SUBUNIT 9"/>
    <property type="match status" value="1"/>
</dbReference>
<keyword evidence="6 8" id="KW-0539">Nucleus</keyword>
<evidence type="ECO:0000256" key="6">
    <source>
        <dbReference type="ARBA" id="ARBA00023242"/>
    </source>
</evidence>
<comment type="function">
    <text evidence="7 8">Component of the Mediator complex, a coactivator involved in the regulated transcription of nearly all RNA polymerase II-dependent genes. Mediator functions as a bridge to convey information from gene-specific regulatory proteins to the basal RNA polymerase II transcription machinery. Mediator is recruited to promoters by direct interactions with regulatory proteins and serves as a scaffold for the assembly of a functional preinitiation complex with RNA polymerase II and the general transcription factors.</text>
</comment>
<dbReference type="InterPro" id="IPR039242">
    <property type="entry name" value="MED9_metazoa"/>
</dbReference>
<dbReference type="GO" id="GO:0003712">
    <property type="term" value="F:transcription coregulator activity"/>
    <property type="evidence" value="ECO:0007669"/>
    <property type="project" value="InterPro"/>
</dbReference>
<evidence type="ECO:0000256" key="8">
    <source>
        <dbReference type="RuleBase" id="RU364145"/>
    </source>
</evidence>
<dbReference type="AlphaFoldDB" id="A0A3S3S177"/>
<keyword evidence="4 8" id="KW-0010">Activator</keyword>
<evidence type="ECO:0000256" key="2">
    <source>
        <dbReference type="ARBA" id="ARBA00008089"/>
    </source>
</evidence>
<name>A0A3S3S177_9ACAR</name>
<evidence type="ECO:0000313" key="9">
    <source>
        <dbReference type="EMBL" id="RWS08973.1"/>
    </source>
</evidence>
<evidence type="ECO:0000256" key="5">
    <source>
        <dbReference type="ARBA" id="ARBA00023163"/>
    </source>
</evidence>
<dbReference type="Pfam" id="PF07544">
    <property type="entry name" value="Med9"/>
    <property type="match status" value="1"/>
</dbReference>
<dbReference type="InterPro" id="IPR011425">
    <property type="entry name" value="Med9"/>
</dbReference>
<dbReference type="EMBL" id="NCKU01002704">
    <property type="protein sequence ID" value="RWS08973.1"/>
    <property type="molecule type" value="Genomic_DNA"/>
</dbReference>
<accession>A0A3S3S177</accession>
<organism evidence="9 10">
    <name type="scientific">Dinothrombium tinctorium</name>
    <dbReference type="NCBI Taxonomy" id="1965070"/>
    <lineage>
        <taxon>Eukaryota</taxon>
        <taxon>Metazoa</taxon>
        <taxon>Ecdysozoa</taxon>
        <taxon>Arthropoda</taxon>
        <taxon>Chelicerata</taxon>
        <taxon>Arachnida</taxon>
        <taxon>Acari</taxon>
        <taxon>Acariformes</taxon>
        <taxon>Trombidiformes</taxon>
        <taxon>Prostigmata</taxon>
        <taxon>Anystina</taxon>
        <taxon>Parasitengona</taxon>
        <taxon>Trombidioidea</taxon>
        <taxon>Trombidiidae</taxon>
        <taxon>Dinothrombium</taxon>
    </lineage>
</organism>
<dbReference type="OrthoDB" id="5950777at2759"/>
<comment type="caution">
    <text evidence="9">The sequence shown here is derived from an EMBL/GenBank/DDBJ whole genome shotgun (WGS) entry which is preliminary data.</text>
</comment>
<dbReference type="GO" id="GO:0006357">
    <property type="term" value="P:regulation of transcription by RNA polymerase II"/>
    <property type="evidence" value="ECO:0007669"/>
    <property type="project" value="InterPro"/>
</dbReference>
<keyword evidence="5 8" id="KW-0804">Transcription</keyword>
<evidence type="ECO:0000256" key="1">
    <source>
        <dbReference type="ARBA" id="ARBA00004123"/>
    </source>
</evidence>
<reference evidence="9 10" key="1">
    <citation type="journal article" date="2018" name="Gigascience">
        <title>Genomes of trombidid mites reveal novel predicted allergens and laterally-transferred genes associated with secondary metabolism.</title>
        <authorList>
            <person name="Dong X."/>
            <person name="Chaisiri K."/>
            <person name="Xia D."/>
            <person name="Armstrong S.D."/>
            <person name="Fang Y."/>
            <person name="Donnelly M.J."/>
            <person name="Kadowaki T."/>
            <person name="McGarry J.W."/>
            <person name="Darby A.C."/>
            <person name="Makepeace B.L."/>
        </authorList>
    </citation>
    <scope>NUCLEOTIDE SEQUENCE [LARGE SCALE GENOMIC DNA]</scope>
    <source>
        <strain evidence="9">UoL-WK</strain>
    </source>
</reference>
<dbReference type="Proteomes" id="UP000285301">
    <property type="component" value="Unassembled WGS sequence"/>
</dbReference>
<protein>
    <recommendedName>
        <fullName evidence="8">Mediator of RNA polymerase II transcription subunit 9</fullName>
    </recommendedName>
    <alternativeName>
        <fullName evidence="8">Mediator complex subunit 9</fullName>
    </alternativeName>
</protein>
<keyword evidence="10" id="KW-1185">Reference proteome</keyword>
<evidence type="ECO:0000313" key="10">
    <source>
        <dbReference type="Proteomes" id="UP000285301"/>
    </source>
</evidence>